<keyword evidence="2" id="KW-0004">4Fe-4S</keyword>
<sequence>MYKAYSVSWNLTQQCNLLCAHCYMSAFAGADTSQELSTAECQRVMDDMARVNPNLFLILTGGEPLLRKDIFDLASYAADKDFTVVLGTNGVLLRERQAKLMRQHGVVGASISLDSTEAAKHDTFRHLTGAWDGAVRATRVLRDEGLDFSLHMSVTDWNVAEIPAMIDLANTLGAKVLNFFFLVRTGRGERLTDITPAQYEQILTSLARAQQVGPQVAGPESAFTQHEDPWSMPIGTAGSLLIRAKCAPHFRRIIWQLDPTSPLLKNYAHGSCPAGKYYCRITPEGDVTPCPYMPVTAGNLRQTSFATLWESAHVFHDLREPQLGGRCGACEFSKICGGCRCRAYATYGDYLAEDPACAYEPGQHGGTVIDLPATQTFGLEVTQELRWEEAARERLKAIPSFARGMVVKAVEGYARSHGQQVITEALLTEIRQTWGARFRPKR</sequence>
<gene>
    <name evidence="8" type="ORF">FJZ47_01265</name>
</gene>
<dbReference type="InterPro" id="IPR007197">
    <property type="entry name" value="rSAM"/>
</dbReference>
<evidence type="ECO:0000256" key="3">
    <source>
        <dbReference type="ARBA" id="ARBA00022691"/>
    </source>
</evidence>
<dbReference type="GO" id="GO:0046872">
    <property type="term" value="F:metal ion binding"/>
    <property type="evidence" value="ECO:0007669"/>
    <property type="project" value="UniProtKB-KW"/>
</dbReference>
<protein>
    <submittedName>
        <fullName evidence="8">Radical SAM protein</fullName>
    </submittedName>
</protein>
<dbReference type="CDD" id="cd01335">
    <property type="entry name" value="Radical_SAM"/>
    <property type="match status" value="1"/>
</dbReference>
<evidence type="ECO:0000259" key="7">
    <source>
        <dbReference type="PROSITE" id="PS51918"/>
    </source>
</evidence>
<evidence type="ECO:0000256" key="1">
    <source>
        <dbReference type="ARBA" id="ARBA00001966"/>
    </source>
</evidence>
<evidence type="ECO:0000313" key="9">
    <source>
        <dbReference type="Proteomes" id="UP000712673"/>
    </source>
</evidence>
<dbReference type="InterPro" id="IPR017200">
    <property type="entry name" value="PqqE-like"/>
</dbReference>
<comment type="caution">
    <text evidence="8">The sequence shown here is derived from an EMBL/GenBank/DDBJ whole genome shotgun (WGS) entry which is preliminary data.</text>
</comment>
<dbReference type="Gene3D" id="1.10.8.550">
    <property type="entry name" value="Proto-chlorophyllide reductase 57 kD subunit B"/>
    <property type="match status" value="1"/>
</dbReference>
<dbReference type="InterPro" id="IPR050377">
    <property type="entry name" value="Radical_SAM_PqqE_MftC-like"/>
</dbReference>
<dbReference type="InterPro" id="IPR042298">
    <property type="entry name" value="P-CP_red_C"/>
</dbReference>
<dbReference type="SUPFAM" id="SSF102114">
    <property type="entry name" value="Radical SAM enzymes"/>
    <property type="match status" value="1"/>
</dbReference>
<dbReference type="Pfam" id="PF13186">
    <property type="entry name" value="SPASM"/>
    <property type="match status" value="1"/>
</dbReference>
<feature type="domain" description="Radical SAM core" evidence="7">
    <location>
        <begin position="1"/>
        <end position="220"/>
    </location>
</feature>
<dbReference type="SFLD" id="SFLDS00029">
    <property type="entry name" value="Radical_SAM"/>
    <property type="match status" value="1"/>
</dbReference>
<evidence type="ECO:0000256" key="2">
    <source>
        <dbReference type="ARBA" id="ARBA00022485"/>
    </source>
</evidence>
<dbReference type="Pfam" id="PF04055">
    <property type="entry name" value="Radical_SAM"/>
    <property type="match status" value="1"/>
</dbReference>
<accession>A0A937VWX7</accession>
<dbReference type="EMBL" id="VGLS01000018">
    <property type="protein sequence ID" value="MBM3222422.1"/>
    <property type="molecule type" value="Genomic_DNA"/>
</dbReference>
<dbReference type="SFLD" id="SFLDG01067">
    <property type="entry name" value="SPASM/twitch_domain_containing"/>
    <property type="match status" value="1"/>
</dbReference>
<dbReference type="Pfam" id="PF08369">
    <property type="entry name" value="PCP_red"/>
    <property type="match status" value="1"/>
</dbReference>
<keyword evidence="3" id="KW-0949">S-adenosyl-L-methionine</keyword>
<dbReference type="PANTHER" id="PTHR11228">
    <property type="entry name" value="RADICAL SAM DOMAIN PROTEIN"/>
    <property type="match status" value="1"/>
</dbReference>
<organism evidence="8 9">
    <name type="scientific">Tectimicrobiota bacterium</name>
    <dbReference type="NCBI Taxonomy" id="2528274"/>
    <lineage>
        <taxon>Bacteria</taxon>
        <taxon>Pseudomonadati</taxon>
        <taxon>Nitrospinota/Tectimicrobiota group</taxon>
        <taxon>Candidatus Tectimicrobiota</taxon>
    </lineage>
</organism>
<dbReference type="Proteomes" id="UP000712673">
    <property type="component" value="Unassembled WGS sequence"/>
</dbReference>
<dbReference type="InterPro" id="IPR058240">
    <property type="entry name" value="rSAM_sf"/>
</dbReference>
<comment type="cofactor">
    <cofactor evidence="1">
        <name>[4Fe-4S] cluster</name>
        <dbReference type="ChEBI" id="CHEBI:49883"/>
    </cofactor>
</comment>
<dbReference type="NCBIfam" id="TIGR04085">
    <property type="entry name" value="rSAM_more_4Fe4S"/>
    <property type="match status" value="1"/>
</dbReference>
<dbReference type="InterPro" id="IPR013785">
    <property type="entry name" value="Aldolase_TIM"/>
</dbReference>
<keyword evidence="4" id="KW-0479">Metal-binding</keyword>
<dbReference type="GO" id="GO:0015995">
    <property type="term" value="P:chlorophyll biosynthetic process"/>
    <property type="evidence" value="ECO:0007669"/>
    <property type="project" value="InterPro"/>
</dbReference>
<evidence type="ECO:0000313" key="8">
    <source>
        <dbReference type="EMBL" id="MBM3222422.1"/>
    </source>
</evidence>
<dbReference type="SFLD" id="SFLDG01386">
    <property type="entry name" value="main_SPASM_domain-containing"/>
    <property type="match status" value="1"/>
</dbReference>
<dbReference type="InterPro" id="IPR023885">
    <property type="entry name" value="4Fe4S-binding_SPASM_dom"/>
</dbReference>
<name>A0A937VWX7_UNCTE</name>
<dbReference type="AlphaFoldDB" id="A0A937VWX7"/>
<dbReference type="GO" id="GO:0015979">
    <property type="term" value="P:photosynthesis"/>
    <property type="evidence" value="ECO:0007669"/>
    <property type="project" value="InterPro"/>
</dbReference>
<dbReference type="PIRSF" id="PIRSF037420">
    <property type="entry name" value="PQQ_syn_pqqE"/>
    <property type="match status" value="1"/>
</dbReference>
<dbReference type="InterPro" id="IPR013580">
    <property type="entry name" value="LI-POR_suB-like_C"/>
</dbReference>
<dbReference type="GO" id="GO:0051539">
    <property type="term" value="F:4 iron, 4 sulfur cluster binding"/>
    <property type="evidence" value="ECO:0007669"/>
    <property type="project" value="UniProtKB-KW"/>
</dbReference>
<evidence type="ECO:0000256" key="4">
    <source>
        <dbReference type="ARBA" id="ARBA00022723"/>
    </source>
</evidence>
<dbReference type="GO" id="GO:0016491">
    <property type="term" value="F:oxidoreductase activity"/>
    <property type="evidence" value="ECO:0007669"/>
    <property type="project" value="InterPro"/>
</dbReference>
<evidence type="ECO:0000256" key="6">
    <source>
        <dbReference type="ARBA" id="ARBA00023014"/>
    </source>
</evidence>
<dbReference type="PANTHER" id="PTHR11228:SF7">
    <property type="entry name" value="PQQA PEPTIDE CYCLASE"/>
    <property type="match status" value="1"/>
</dbReference>
<proteinExistence type="predicted"/>
<keyword evidence="6" id="KW-0411">Iron-sulfur</keyword>
<keyword evidence="5" id="KW-0408">Iron</keyword>
<dbReference type="CDD" id="cd21123">
    <property type="entry name" value="SPASM_MftC-like"/>
    <property type="match status" value="1"/>
</dbReference>
<evidence type="ECO:0000256" key="5">
    <source>
        <dbReference type="ARBA" id="ARBA00023004"/>
    </source>
</evidence>
<reference evidence="8" key="1">
    <citation type="submission" date="2019-03" db="EMBL/GenBank/DDBJ databases">
        <title>Lake Tanganyika Metagenome-Assembled Genomes (MAGs).</title>
        <authorList>
            <person name="Tran P."/>
        </authorList>
    </citation>
    <scope>NUCLEOTIDE SEQUENCE</scope>
    <source>
        <strain evidence="8">K_DeepCast_65m_m2_066</strain>
    </source>
</reference>
<dbReference type="Gene3D" id="3.20.20.70">
    <property type="entry name" value="Aldolase class I"/>
    <property type="match status" value="1"/>
</dbReference>
<dbReference type="PROSITE" id="PS51918">
    <property type="entry name" value="RADICAL_SAM"/>
    <property type="match status" value="1"/>
</dbReference>